<dbReference type="EMBL" id="SRMA01025127">
    <property type="protein sequence ID" value="TRY98887.1"/>
    <property type="molecule type" value="Genomic_DNA"/>
</dbReference>
<dbReference type="InterPro" id="IPR011989">
    <property type="entry name" value="ARM-like"/>
</dbReference>
<reference evidence="5 6" key="1">
    <citation type="journal article" date="2019" name="Sci. Data">
        <title>Hybrid genome assembly and annotation of Danionella translucida.</title>
        <authorList>
            <person name="Kadobianskyi M."/>
            <person name="Schulze L."/>
            <person name="Schuelke M."/>
            <person name="Judkewitz B."/>
        </authorList>
    </citation>
    <scope>NUCLEOTIDE SEQUENCE [LARGE SCALE GENOMIC DNA]</scope>
    <source>
        <strain evidence="5 6">Bolton</strain>
    </source>
</reference>
<feature type="repeat" description="HEAT" evidence="2">
    <location>
        <begin position="339"/>
        <end position="377"/>
    </location>
</feature>
<dbReference type="PROSITE" id="PS50077">
    <property type="entry name" value="HEAT_REPEAT"/>
    <property type="match status" value="1"/>
</dbReference>
<dbReference type="InterPro" id="IPR021133">
    <property type="entry name" value="HEAT_type_2"/>
</dbReference>
<evidence type="ECO:0000256" key="2">
    <source>
        <dbReference type="PROSITE-ProRule" id="PRU00103"/>
    </source>
</evidence>
<feature type="region of interest" description="Disordered" evidence="3">
    <location>
        <begin position="483"/>
        <end position="570"/>
    </location>
</feature>
<dbReference type="GO" id="GO:0004672">
    <property type="term" value="F:protein kinase activity"/>
    <property type="evidence" value="ECO:0007669"/>
    <property type="project" value="InterPro"/>
</dbReference>
<feature type="domain" description="Protein kinase" evidence="4">
    <location>
        <begin position="1"/>
        <end position="245"/>
    </location>
</feature>
<dbReference type="PANTHER" id="PTHR12984:SF15">
    <property type="entry name" value="PROTEIN-ASSOCIATING WITH THE CARBOXYL-TERMINAL DOMAIN OF EZRIN"/>
    <property type="match status" value="1"/>
</dbReference>
<dbReference type="InterPro" id="IPR016024">
    <property type="entry name" value="ARM-type_fold"/>
</dbReference>
<dbReference type="OrthoDB" id="9942861at2759"/>
<feature type="compositionally biased region" description="Acidic residues" evidence="3">
    <location>
        <begin position="523"/>
        <end position="532"/>
    </location>
</feature>
<protein>
    <recommendedName>
        <fullName evidence="4">Protein kinase domain-containing protein</fullName>
    </recommendedName>
</protein>
<comment type="caution">
    <text evidence="5">The sequence shown here is derived from an EMBL/GenBank/DDBJ whole genome shotgun (WGS) entry which is preliminary data.</text>
</comment>
<dbReference type="SUPFAM" id="SSF56112">
    <property type="entry name" value="Protein kinase-like (PK-like)"/>
    <property type="match status" value="1"/>
</dbReference>
<dbReference type="STRING" id="623744.A0A553R9M5"/>
<comment type="similarity">
    <text evidence="1">Belongs to the protein kinase superfamily.</text>
</comment>
<dbReference type="Gene3D" id="3.30.200.20">
    <property type="entry name" value="Phosphorylase Kinase, domain 1"/>
    <property type="match status" value="1"/>
</dbReference>
<dbReference type="GO" id="GO:0005524">
    <property type="term" value="F:ATP binding"/>
    <property type="evidence" value="ECO:0007669"/>
    <property type="project" value="InterPro"/>
</dbReference>
<accession>A0A553R9M5</accession>
<evidence type="ECO:0000256" key="3">
    <source>
        <dbReference type="SAM" id="MobiDB-lite"/>
    </source>
</evidence>
<name>A0A553R9M5_9TELE</name>
<dbReference type="PROSITE" id="PS50011">
    <property type="entry name" value="PROTEIN_KINASE_DOM"/>
    <property type="match status" value="1"/>
</dbReference>
<dbReference type="Proteomes" id="UP000316079">
    <property type="component" value="Unassembled WGS sequence"/>
</dbReference>
<keyword evidence="6" id="KW-1185">Reference proteome</keyword>
<evidence type="ECO:0000313" key="5">
    <source>
        <dbReference type="EMBL" id="TRY98887.1"/>
    </source>
</evidence>
<dbReference type="AlphaFoldDB" id="A0A553R9M5"/>
<dbReference type="SUPFAM" id="SSF48371">
    <property type="entry name" value="ARM repeat"/>
    <property type="match status" value="1"/>
</dbReference>
<dbReference type="InterPro" id="IPR011009">
    <property type="entry name" value="Kinase-like_dom_sf"/>
</dbReference>
<organism evidence="5 6">
    <name type="scientific">Danionella cerebrum</name>
    <dbReference type="NCBI Taxonomy" id="2873325"/>
    <lineage>
        <taxon>Eukaryota</taxon>
        <taxon>Metazoa</taxon>
        <taxon>Chordata</taxon>
        <taxon>Craniata</taxon>
        <taxon>Vertebrata</taxon>
        <taxon>Euteleostomi</taxon>
        <taxon>Actinopterygii</taxon>
        <taxon>Neopterygii</taxon>
        <taxon>Teleostei</taxon>
        <taxon>Ostariophysi</taxon>
        <taxon>Cypriniformes</taxon>
        <taxon>Danionidae</taxon>
        <taxon>Danioninae</taxon>
        <taxon>Danionella</taxon>
    </lineage>
</organism>
<evidence type="ECO:0000259" key="4">
    <source>
        <dbReference type="PROSITE" id="PS50011"/>
    </source>
</evidence>
<dbReference type="InterPro" id="IPR051177">
    <property type="entry name" value="CIK-Related_Protein"/>
</dbReference>
<dbReference type="InterPro" id="IPR000719">
    <property type="entry name" value="Prot_kinase_dom"/>
</dbReference>
<dbReference type="PANTHER" id="PTHR12984">
    <property type="entry name" value="SCY1-RELATED S/T PROTEIN KINASE-LIKE"/>
    <property type="match status" value="1"/>
</dbReference>
<proteinExistence type="inferred from homology"/>
<evidence type="ECO:0000313" key="6">
    <source>
        <dbReference type="Proteomes" id="UP000316079"/>
    </source>
</evidence>
<sequence length="746" mass="82905">MGAESSAMPSCVLEEPLLTLPSGLTMFSALLRDGKPASVFVYKQDNEDKVNKAAKHLKTLRHPCLLRFLSCSVQNEAIHLVTEPVQPLKRLLDALTPEEVCAGLYDLLQALVFLHDRGKSSHNNVCISSVFVSEDGHWKLGGMETVCKFSEATPEFLKSIQNVRENEAIPPEEKLKGFKMLPDKHAHARDAFSFGVMVEALLPLLTGHVSDDLLGGLQNMMEASLLTPEPTSRPSLSSLLTHNFFRNDFLDIMNFLKSLTLKNEDEKNEFFKFLLDRVQSLPEDLIATRLAPKLLNSLVFAEPMAVKSFLPHLLQPKQASNVNAGEECLLSVPLYRRYVVPQLLKLFKVNEEHVRIVLLSHIHSYAEFFPHEELKNHILPQILLGMRDTNDSLVAMTLQSLAVLVPLLGAQVVVGGERTKVFKRTTPNFNKSTEVTPETSPVHIVGPSHPHISQPPKVLNLLSKSSEDKKVVLENVYSFQAPDGIPSERTEFSNKTPFPLNGFRSQPSVGPTQSNGMLRSEEDWPDWSDSEEDKNHSVQIHIRSEISDQSTAFVEDTEEEGKEPWDDFKNTELGTEQSLSTPLPKIPLKSAAASLSEASTGPLNPLRALKLNPNVKSAPDHRTLSWDSGWDRETSILKASNTGMALEPKAKSITAGGLGEEFTIAVKKKPEADPELDFFADMVPDIQPSSSLLLPMESWVREHVTSDPLTENHSFMAKFAAADVKETEAEGWGDDLNWEDENAWGS</sequence>
<dbReference type="Gene3D" id="1.10.510.10">
    <property type="entry name" value="Transferase(Phosphotransferase) domain 1"/>
    <property type="match status" value="1"/>
</dbReference>
<feature type="compositionally biased region" description="Polar residues" evidence="3">
    <location>
        <begin position="503"/>
        <end position="517"/>
    </location>
</feature>
<gene>
    <name evidence="5" type="ORF">DNTS_026548</name>
</gene>
<evidence type="ECO:0000256" key="1">
    <source>
        <dbReference type="ARBA" id="ARBA00038349"/>
    </source>
</evidence>
<dbReference type="Gene3D" id="1.25.10.10">
    <property type="entry name" value="Leucine-rich Repeat Variant"/>
    <property type="match status" value="1"/>
</dbReference>